<dbReference type="AlphaFoldDB" id="A0A3A9YGZ6"/>
<feature type="domain" description="AB hydrolase-1" evidence="1">
    <location>
        <begin position="27"/>
        <end position="265"/>
    </location>
</feature>
<reference evidence="4 5" key="1">
    <citation type="submission" date="2018-09" db="EMBL/GenBank/DDBJ databases">
        <title>Micromonospora sp. nov. MS1-9, isolated from a root of Musa sp.</title>
        <authorList>
            <person name="Kuncharoen N."/>
            <person name="Kudo T."/>
            <person name="Ohkuma M."/>
            <person name="Yuki M."/>
            <person name="Tanasupawat S."/>
        </authorList>
    </citation>
    <scope>NUCLEOTIDE SEQUENCE [LARGE SCALE GENOMIC DNA]</scope>
    <source>
        <strain evidence="3 5">MS1-9</strain>
        <strain evidence="2 4">NGC1-4</strain>
    </source>
</reference>
<organism evidence="3 5">
    <name type="scientific">Micromonospora musae</name>
    <dbReference type="NCBI Taxonomy" id="1894970"/>
    <lineage>
        <taxon>Bacteria</taxon>
        <taxon>Bacillati</taxon>
        <taxon>Actinomycetota</taxon>
        <taxon>Actinomycetes</taxon>
        <taxon>Micromonosporales</taxon>
        <taxon>Micromonosporaceae</taxon>
        <taxon>Micromonospora</taxon>
    </lineage>
</organism>
<dbReference type="RefSeq" id="WP_120676430.1">
    <property type="nucleotide sequence ID" value="NZ_RAZS01000003.1"/>
</dbReference>
<evidence type="ECO:0000313" key="2">
    <source>
        <dbReference type="EMBL" id="RKN21327.1"/>
    </source>
</evidence>
<dbReference type="InterPro" id="IPR029058">
    <property type="entry name" value="AB_hydrolase_fold"/>
</dbReference>
<dbReference type="Proteomes" id="UP000271548">
    <property type="component" value="Unassembled WGS sequence"/>
</dbReference>
<proteinExistence type="predicted"/>
<evidence type="ECO:0000313" key="4">
    <source>
        <dbReference type="Proteomes" id="UP000271548"/>
    </source>
</evidence>
<dbReference type="EMBL" id="RAZS01000003">
    <property type="protein sequence ID" value="RKN21327.1"/>
    <property type="molecule type" value="Genomic_DNA"/>
</dbReference>
<comment type="caution">
    <text evidence="3">The sequence shown here is derived from an EMBL/GenBank/DDBJ whole genome shotgun (WGS) entry which is preliminary data.</text>
</comment>
<dbReference type="Pfam" id="PF00561">
    <property type="entry name" value="Abhydrolase_1"/>
    <property type="match status" value="1"/>
</dbReference>
<dbReference type="Proteomes" id="UP000275865">
    <property type="component" value="Unassembled WGS sequence"/>
</dbReference>
<accession>A0A3A9YGZ6</accession>
<sequence length="299" mass="32608">MTTAERPRHVTVAGRRVRHRIDGVGEPVVLLHGIGRSMRDFAAQHELLAERFRVHSVDLPGYGGSLPMVDPYNLPSLARFVGRYLDAVGVHRPAHLVGSSLGGAIAMQLAVTERHRVGSLALVGSAGFGREVSLALRLLTLRPLGRAMLVPSRAAARRTELALFHDPAFATAERITYALEAARLPYTARVLLATARSLGQYQGVRQQWRQDLLARMAELDVPTLVVWGERDRVLPAAHIEAARAALPKARTHLFPDCGHLPQIERAEEFHRLLLDFWGVSVPTGGRPTTTTGPAPDAGS</sequence>
<dbReference type="PANTHER" id="PTHR43689:SF8">
    <property type="entry name" value="ALPHA_BETA-HYDROLASES SUPERFAMILY PROTEIN"/>
    <property type="match status" value="1"/>
</dbReference>
<keyword evidence="3" id="KW-0378">Hydrolase</keyword>
<protein>
    <submittedName>
        <fullName evidence="3">Alpha/beta fold hydrolase</fullName>
    </submittedName>
</protein>
<dbReference type="PANTHER" id="PTHR43689">
    <property type="entry name" value="HYDROLASE"/>
    <property type="match status" value="1"/>
</dbReference>
<dbReference type="GO" id="GO:0016787">
    <property type="term" value="F:hydrolase activity"/>
    <property type="evidence" value="ECO:0007669"/>
    <property type="project" value="UniProtKB-KW"/>
</dbReference>
<evidence type="ECO:0000313" key="5">
    <source>
        <dbReference type="Proteomes" id="UP000275865"/>
    </source>
</evidence>
<dbReference type="InterPro" id="IPR000073">
    <property type="entry name" value="AB_hydrolase_1"/>
</dbReference>
<name>A0A3A9YGZ6_9ACTN</name>
<dbReference type="SUPFAM" id="SSF53474">
    <property type="entry name" value="alpha/beta-Hydrolases"/>
    <property type="match status" value="1"/>
</dbReference>
<evidence type="ECO:0000259" key="1">
    <source>
        <dbReference type="Pfam" id="PF00561"/>
    </source>
</evidence>
<dbReference type="EMBL" id="RAZT01000001">
    <property type="protein sequence ID" value="RKN36330.1"/>
    <property type="molecule type" value="Genomic_DNA"/>
</dbReference>
<gene>
    <name evidence="3" type="ORF">D7044_01365</name>
    <name evidence="2" type="ORF">D7147_11225</name>
</gene>
<keyword evidence="4" id="KW-1185">Reference proteome</keyword>
<evidence type="ECO:0000313" key="3">
    <source>
        <dbReference type="EMBL" id="RKN36330.1"/>
    </source>
</evidence>
<dbReference type="Gene3D" id="3.40.50.1820">
    <property type="entry name" value="alpha/beta hydrolase"/>
    <property type="match status" value="1"/>
</dbReference>
<dbReference type="PRINTS" id="PR00111">
    <property type="entry name" value="ABHYDROLASE"/>
</dbReference>
<dbReference type="OrthoDB" id="3371334at2"/>